<evidence type="ECO:0000313" key="2">
    <source>
        <dbReference type="EMBL" id="CAG8823431.1"/>
    </source>
</evidence>
<dbReference type="OrthoDB" id="2388273at2759"/>
<proteinExistence type="predicted"/>
<comment type="caution">
    <text evidence="2">The sequence shown here is derived from an EMBL/GenBank/DDBJ whole genome shotgun (WGS) entry which is preliminary data.</text>
</comment>
<sequence length="215" mass="24647">MEILEEFTEPDSQSSTSSIVGKMGKQLTIQSQEIIDEEMTDADNGSKDKSVGIAEGPQKRPIEVNSEEANTTQDKSPSKKPKKEVKNEDSQMLKRLIKELTTNSPQVSEISEEAMSRSSEDLLYLYNNITNSELRKEIASREVIRSYFLFGKAVSQRFEYYYEKSRNLQQAQIDVNDELKEKLPDASENARNKRKERAQKIYFLFSSIGVEKIEL</sequence>
<name>A0A9N9KDZ8_9GLOM</name>
<organism evidence="2 3">
    <name type="scientific">Dentiscutata erythropus</name>
    <dbReference type="NCBI Taxonomy" id="1348616"/>
    <lineage>
        <taxon>Eukaryota</taxon>
        <taxon>Fungi</taxon>
        <taxon>Fungi incertae sedis</taxon>
        <taxon>Mucoromycota</taxon>
        <taxon>Glomeromycotina</taxon>
        <taxon>Glomeromycetes</taxon>
        <taxon>Diversisporales</taxon>
        <taxon>Gigasporaceae</taxon>
        <taxon>Dentiscutata</taxon>
    </lineage>
</organism>
<evidence type="ECO:0000313" key="3">
    <source>
        <dbReference type="Proteomes" id="UP000789405"/>
    </source>
</evidence>
<dbReference type="AlphaFoldDB" id="A0A9N9KDZ8"/>
<evidence type="ECO:0000256" key="1">
    <source>
        <dbReference type="SAM" id="MobiDB-lite"/>
    </source>
</evidence>
<dbReference type="EMBL" id="CAJVPY010063428">
    <property type="protein sequence ID" value="CAG8823431.1"/>
    <property type="molecule type" value="Genomic_DNA"/>
</dbReference>
<keyword evidence="3" id="KW-1185">Reference proteome</keyword>
<feature type="non-terminal residue" evidence="2">
    <location>
        <position position="215"/>
    </location>
</feature>
<reference evidence="2" key="1">
    <citation type="submission" date="2021-06" db="EMBL/GenBank/DDBJ databases">
        <authorList>
            <person name="Kallberg Y."/>
            <person name="Tangrot J."/>
            <person name="Rosling A."/>
        </authorList>
    </citation>
    <scope>NUCLEOTIDE SEQUENCE</scope>
    <source>
        <strain evidence="2">MA453B</strain>
    </source>
</reference>
<protein>
    <submittedName>
        <fullName evidence="2">13200_t:CDS:1</fullName>
    </submittedName>
</protein>
<accession>A0A9N9KDZ8</accession>
<feature type="region of interest" description="Disordered" evidence="1">
    <location>
        <begin position="1"/>
        <end position="91"/>
    </location>
</feature>
<dbReference type="Proteomes" id="UP000789405">
    <property type="component" value="Unassembled WGS sequence"/>
</dbReference>
<feature type="compositionally biased region" description="Polar residues" evidence="1">
    <location>
        <begin position="10"/>
        <end position="19"/>
    </location>
</feature>
<gene>
    <name evidence="2" type="ORF">DERYTH_LOCUS27496</name>
</gene>